<comment type="catalytic activity">
    <reaction evidence="12 13">
        <text>L-threonine + hydrogencarbonate + ATP = L-threonylcarbamoyladenylate + diphosphate + H2O</text>
        <dbReference type="Rhea" id="RHEA:36407"/>
        <dbReference type="ChEBI" id="CHEBI:15377"/>
        <dbReference type="ChEBI" id="CHEBI:17544"/>
        <dbReference type="ChEBI" id="CHEBI:30616"/>
        <dbReference type="ChEBI" id="CHEBI:33019"/>
        <dbReference type="ChEBI" id="CHEBI:57926"/>
        <dbReference type="ChEBI" id="CHEBI:73682"/>
        <dbReference type="EC" id="2.7.7.87"/>
    </reaction>
</comment>
<dbReference type="EC" id="2.7.7.87" evidence="3 13"/>
<evidence type="ECO:0000256" key="12">
    <source>
        <dbReference type="ARBA" id="ARBA00048366"/>
    </source>
</evidence>
<evidence type="ECO:0000256" key="6">
    <source>
        <dbReference type="ARBA" id="ARBA00022679"/>
    </source>
</evidence>
<feature type="binding site" evidence="14">
    <location>
        <position position="147"/>
    </location>
    <ligand>
        <name>ATP</name>
        <dbReference type="ChEBI" id="CHEBI:30616"/>
    </ligand>
</feature>
<dbReference type="GO" id="GO:0005524">
    <property type="term" value="F:ATP binding"/>
    <property type="evidence" value="ECO:0007669"/>
    <property type="project" value="UniProtKB-UniRule"/>
</dbReference>
<keyword evidence="6 13" id="KW-0808">Transferase</keyword>
<dbReference type="AlphaFoldDB" id="A0A7V8U8C3"/>
<feature type="binding site" evidence="14">
    <location>
        <position position="204"/>
    </location>
    <ligand>
        <name>ATP</name>
        <dbReference type="ChEBI" id="CHEBI:30616"/>
    </ligand>
</feature>
<evidence type="ECO:0000313" key="16">
    <source>
        <dbReference type="EMBL" id="MBA1374225.1"/>
    </source>
</evidence>
<dbReference type="EMBL" id="VDES01000002">
    <property type="protein sequence ID" value="MBA1374225.1"/>
    <property type="molecule type" value="Genomic_DNA"/>
</dbReference>
<feature type="binding site" evidence="14">
    <location>
        <position position="61"/>
    </location>
    <ligand>
        <name>ATP</name>
        <dbReference type="ChEBI" id="CHEBI:30616"/>
    </ligand>
</feature>
<feature type="binding site" evidence="14">
    <location>
        <position position="121"/>
    </location>
    <ligand>
        <name>ATP</name>
        <dbReference type="ChEBI" id="CHEBI:30616"/>
    </ligand>
</feature>
<evidence type="ECO:0000256" key="3">
    <source>
        <dbReference type="ARBA" id="ARBA00012584"/>
    </source>
</evidence>
<dbReference type="Proteomes" id="UP000589292">
    <property type="component" value="Unassembled WGS sequence"/>
</dbReference>
<feature type="binding site" evidence="14">
    <location>
        <position position="185"/>
    </location>
    <ligand>
        <name>L-threonine</name>
        <dbReference type="ChEBI" id="CHEBI:57926"/>
    </ligand>
</feature>
<feature type="binding site" evidence="14">
    <location>
        <position position="155"/>
    </location>
    <ligand>
        <name>ATP</name>
        <dbReference type="ChEBI" id="CHEBI:30616"/>
    </ligand>
</feature>
<dbReference type="GO" id="GO:0005737">
    <property type="term" value="C:cytoplasm"/>
    <property type="evidence" value="ECO:0007669"/>
    <property type="project" value="UniProtKB-SubCell"/>
</dbReference>
<dbReference type="Pfam" id="PF03481">
    <property type="entry name" value="Sua5_C"/>
    <property type="match status" value="1"/>
</dbReference>
<comment type="function">
    <text evidence="13">Required for the formation of a threonylcarbamoyl group on adenosine at position 37 (t(6)A37) in tRNAs that read codons beginning with adenine.</text>
</comment>
<evidence type="ECO:0000256" key="9">
    <source>
        <dbReference type="ARBA" id="ARBA00022741"/>
    </source>
</evidence>
<feature type="binding site" evidence="14">
    <location>
        <position position="145"/>
    </location>
    <ligand>
        <name>L-threonine</name>
        <dbReference type="ChEBI" id="CHEBI:57926"/>
    </ligand>
</feature>
<evidence type="ECO:0000256" key="13">
    <source>
        <dbReference type="PIRNR" id="PIRNR004930"/>
    </source>
</evidence>
<dbReference type="InterPro" id="IPR006070">
    <property type="entry name" value="Sua5-like_dom"/>
</dbReference>
<dbReference type="InterPro" id="IPR017945">
    <property type="entry name" value="DHBP_synth_RibB-like_a/b_dom"/>
</dbReference>
<evidence type="ECO:0000256" key="4">
    <source>
        <dbReference type="ARBA" id="ARBA00015492"/>
    </source>
</evidence>
<feature type="binding site" evidence="14">
    <location>
        <position position="65"/>
    </location>
    <ligand>
        <name>ATP</name>
        <dbReference type="ChEBI" id="CHEBI:30616"/>
    </ligand>
</feature>
<evidence type="ECO:0000256" key="8">
    <source>
        <dbReference type="ARBA" id="ARBA00022695"/>
    </source>
</evidence>
<evidence type="ECO:0000256" key="7">
    <source>
        <dbReference type="ARBA" id="ARBA00022694"/>
    </source>
</evidence>
<feature type="binding site" evidence="14">
    <location>
        <position position="38"/>
    </location>
    <ligand>
        <name>L-threonine</name>
        <dbReference type="ChEBI" id="CHEBI:57926"/>
    </ligand>
</feature>
<dbReference type="RefSeq" id="WP_181267135.1">
    <property type="nucleotide sequence ID" value="NZ_BAAAGB010000001.1"/>
</dbReference>
<feature type="binding site" evidence="14">
    <location>
        <position position="239"/>
    </location>
    <ligand>
        <name>ATP</name>
        <dbReference type="ChEBI" id="CHEBI:30616"/>
    </ligand>
</feature>
<dbReference type="PANTHER" id="PTHR17490:SF16">
    <property type="entry name" value="THREONYLCARBAMOYL-AMP SYNTHASE"/>
    <property type="match status" value="1"/>
</dbReference>
<accession>A0A7V8U8C3</accession>
<keyword evidence="9 13" id="KW-0547">Nucleotide-binding</keyword>
<keyword evidence="17" id="KW-1185">Reference proteome</keyword>
<dbReference type="PANTHER" id="PTHR17490">
    <property type="entry name" value="SUA5"/>
    <property type="match status" value="1"/>
</dbReference>
<evidence type="ECO:0000256" key="14">
    <source>
        <dbReference type="PIRSR" id="PIRSR004930-1"/>
    </source>
</evidence>
<evidence type="ECO:0000256" key="2">
    <source>
        <dbReference type="ARBA" id="ARBA00007663"/>
    </source>
</evidence>
<evidence type="ECO:0000256" key="5">
    <source>
        <dbReference type="ARBA" id="ARBA00022490"/>
    </source>
</evidence>
<name>A0A7V8U8C3_9SPHN</name>
<dbReference type="PROSITE" id="PS51163">
    <property type="entry name" value="YRDC"/>
    <property type="match status" value="1"/>
</dbReference>
<dbReference type="GO" id="GO:0003725">
    <property type="term" value="F:double-stranded RNA binding"/>
    <property type="evidence" value="ECO:0007669"/>
    <property type="project" value="UniProtKB-UniRule"/>
</dbReference>
<feature type="binding site" evidence="14">
    <location>
        <position position="70"/>
    </location>
    <ligand>
        <name>L-threonine</name>
        <dbReference type="ChEBI" id="CHEBI:57926"/>
    </ligand>
</feature>
<keyword evidence="7 13" id="KW-0819">tRNA processing</keyword>
<keyword evidence="10 13" id="KW-0067">ATP-binding</keyword>
<protein>
    <recommendedName>
        <fullName evidence="4 13">Threonylcarbamoyl-AMP synthase</fullName>
        <shortName evidence="13">TC-AMP synthase</shortName>
        <ecNumber evidence="3 13">2.7.7.87</ecNumber>
    </recommendedName>
    <alternativeName>
        <fullName evidence="11 13">L-threonylcarbamoyladenylate synthase</fullName>
    </alternativeName>
</protein>
<comment type="similarity">
    <text evidence="2 13">Belongs to the SUA5 family.</text>
</comment>
<dbReference type="InterPro" id="IPR005145">
    <property type="entry name" value="Sua5_C"/>
</dbReference>
<comment type="caution">
    <text evidence="16">The sequence shown here is derived from an EMBL/GenBank/DDBJ whole genome shotgun (WGS) entry which is preliminary data.</text>
</comment>
<evidence type="ECO:0000259" key="15">
    <source>
        <dbReference type="PROSITE" id="PS51163"/>
    </source>
</evidence>
<evidence type="ECO:0000256" key="10">
    <source>
        <dbReference type="ARBA" id="ARBA00022840"/>
    </source>
</evidence>
<dbReference type="Gene3D" id="3.90.870.10">
    <property type="entry name" value="DHBP synthase"/>
    <property type="match status" value="1"/>
</dbReference>
<dbReference type="InterPro" id="IPR038385">
    <property type="entry name" value="Sua5/YwlC_C"/>
</dbReference>
<evidence type="ECO:0000256" key="11">
    <source>
        <dbReference type="ARBA" id="ARBA00029774"/>
    </source>
</evidence>
<feature type="binding site" evidence="14">
    <location>
        <position position="125"/>
    </location>
    <ligand>
        <name>L-threonine</name>
        <dbReference type="ChEBI" id="CHEBI:57926"/>
    </ligand>
</feature>
<evidence type="ECO:0000313" key="17">
    <source>
        <dbReference type="Proteomes" id="UP000589292"/>
    </source>
</evidence>
<sequence length="321" mass="32653">MPASKPSDPRIAPADAAGIARAAAMLREGRPVALPTETVYGLAADAARADAVAAIYRTKGRPDFNPLIVHVPDLDGARAIAIFDARAEKLAAAFWPGPLTLVLPLREGAGIAPAVTAGLSTIALRCPAHPVMRAVLEASGLRLAAPSANRSGAISPTRAEHVAASLGEGLDLIVDGGAARAGLESTIVALRNLGDEPAGWQLLRPGPIDPEAIAALLGEPPIPLADQRIEAPGQLASHYAPGKPLRLGAVAADADEWLIGFGNVVGDDTLSASGDLAEAAANLYAALHRADASDHARIAIAPVPMGGMGDAINDRLKRAAA</sequence>
<keyword evidence="5 13" id="KW-0963">Cytoplasm</keyword>
<organism evidence="16 17">
    <name type="scientific">Sphingomonas ursincola</name>
    <dbReference type="NCBI Taxonomy" id="56361"/>
    <lineage>
        <taxon>Bacteria</taxon>
        <taxon>Pseudomonadati</taxon>
        <taxon>Pseudomonadota</taxon>
        <taxon>Alphaproteobacteria</taxon>
        <taxon>Sphingomonadales</taxon>
        <taxon>Sphingomonadaceae</taxon>
        <taxon>Sphingomonas</taxon>
    </lineage>
</organism>
<dbReference type="SUPFAM" id="SSF55821">
    <property type="entry name" value="YrdC/RibB"/>
    <property type="match status" value="1"/>
</dbReference>
<evidence type="ECO:0000256" key="1">
    <source>
        <dbReference type="ARBA" id="ARBA00004496"/>
    </source>
</evidence>
<keyword evidence="8 13" id="KW-0548">Nucleotidyltransferase</keyword>
<dbReference type="GO" id="GO:0008033">
    <property type="term" value="P:tRNA processing"/>
    <property type="evidence" value="ECO:0007669"/>
    <property type="project" value="UniProtKB-KW"/>
</dbReference>
<dbReference type="GO" id="GO:0000049">
    <property type="term" value="F:tRNA binding"/>
    <property type="evidence" value="ECO:0007669"/>
    <property type="project" value="TreeGrafter"/>
</dbReference>
<proteinExistence type="inferred from homology"/>
<gene>
    <name evidence="16" type="ORF">FG486_07730</name>
</gene>
<dbReference type="InterPro" id="IPR010923">
    <property type="entry name" value="T(6)A37_SUA5"/>
</dbReference>
<dbReference type="Pfam" id="PF01300">
    <property type="entry name" value="Sua5_yciO_yrdC"/>
    <property type="match status" value="1"/>
</dbReference>
<feature type="domain" description="YrdC-like" evidence="15">
    <location>
        <begin position="16"/>
        <end position="208"/>
    </location>
</feature>
<dbReference type="GO" id="GO:0006450">
    <property type="term" value="P:regulation of translational fidelity"/>
    <property type="evidence" value="ECO:0007669"/>
    <property type="project" value="TreeGrafter"/>
</dbReference>
<dbReference type="PIRSF" id="PIRSF004930">
    <property type="entry name" value="Tln_factor_SUA5"/>
    <property type="match status" value="1"/>
</dbReference>
<dbReference type="InterPro" id="IPR050156">
    <property type="entry name" value="TC-AMP_synthase_SUA5"/>
</dbReference>
<comment type="subcellular location">
    <subcellularLocation>
        <location evidence="1 13">Cytoplasm</location>
    </subcellularLocation>
</comment>
<reference evidence="16 17" key="1">
    <citation type="journal article" date="1994" name="Int. J. Syst. Bacteriol.">
        <title>Phylogenetic positions of novel aerobic, bacteriochlorophyll a-containing bacteria and description of Roseococcus thiosulfatophilus gen. nov., sp. nov., Erythromicrobium ramosum gen. nov., sp. nov., and Erythrobacter litoralis sp. nov.</title>
        <authorList>
            <person name="Yurkov V."/>
            <person name="Stackebrandt E."/>
            <person name="Holmes A."/>
            <person name="Fuerst J.A."/>
            <person name="Hugenholtz P."/>
            <person name="Golecki J."/>
            <person name="Gad'on N."/>
            <person name="Gorlenko V.M."/>
            <person name="Kompantseva E.I."/>
            <person name="Drews G."/>
        </authorList>
    </citation>
    <scope>NUCLEOTIDE SEQUENCE [LARGE SCALE GENOMIC DNA]</scope>
    <source>
        <strain evidence="16 17">KR-99</strain>
    </source>
</reference>
<dbReference type="GO" id="GO:0061710">
    <property type="term" value="F:L-threonylcarbamoyladenylate synthase"/>
    <property type="evidence" value="ECO:0007669"/>
    <property type="project" value="UniProtKB-EC"/>
</dbReference>
<dbReference type="NCBIfam" id="TIGR00057">
    <property type="entry name" value="L-threonylcarbamoyladenylate synthase"/>
    <property type="match status" value="1"/>
</dbReference>
<dbReference type="Gene3D" id="3.40.50.11030">
    <property type="entry name" value="Threonylcarbamoyl-AMP synthase, C-terminal domain"/>
    <property type="match status" value="1"/>
</dbReference>